<keyword evidence="8" id="KW-1185">Reference proteome</keyword>
<reference evidence="7 8" key="1">
    <citation type="submission" date="2019-03" db="EMBL/GenBank/DDBJ databases">
        <title>Genomic Encyclopedia of Type Strains, Phase IV (KMG-IV): sequencing the most valuable type-strain genomes for metagenomic binning, comparative biology and taxonomic classification.</title>
        <authorList>
            <person name="Goeker M."/>
        </authorList>
    </citation>
    <scope>NUCLEOTIDE SEQUENCE [LARGE SCALE GENOMIC DNA]</scope>
    <source>
        <strain evidence="7 8">DSM 26377</strain>
    </source>
</reference>
<dbReference type="SUPFAM" id="SSF56425">
    <property type="entry name" value="Succinate dehydrogenase/fumarate reductase flavoprotein, catalytic domain"/>
    <property type="match status" value="1"/>
</dbReference>
<dbReference type="InterPro" id="IPR027477">
    <property type="entry name" value="Succ_DH/fumarate_Rdtase_cat_sf"/>
</dbReference>
<dbReference type="PANTHER" id="PTHR43400:SF10">
    <property type="entry name" value="3-OXOSTEROID 1-DEHYDROGENASE"/>
    <property type="match status" value="1"/>
</dbReference>
<evidence type="ECO:0000256" key="3">
    <source>
        <dbReference type="ARBA" id="ARBA00022827"/>
    </source>
</evidence>
<evidence type="ECO:0000256" key="1">
    <source>
        <dbReference type="ARBA" id="ARBA00001974"/>
    </source>
</evidence>
<evidence type="ECO:0000313" key="7">
    <source>
        <dbReference type="EMBL" id="TDU31128.1"/>
    </source>
</evidence>
<dbReference type="Proteomes" id="UP000295341">
    <property type="component" value="Unassembled WGS sequence"/>
</dbReference>
<dbReference type="GO" id="GO:0016491">
    <property type="term" value="F:oxidoreductase activity"/>
    <property type="evidence" value="ECO:0007669"/>
    <property type="project" value="UniProtKB-KW"/>
</dbReference>
<name>A0A4S3K1B4_9GAMM</name>
<dbReference type="GO" id="GO:0008202">
    <property type="term" value="P:steroid metabolic process"/>
    <property type="evidence" value="ECO:0007669"/>
    <property type="project" value="UniProtKB-ARBA"/>
</dbReference>
<dbReference type="Gene3D" id="3.90.700.10">
    <property type="entry name" value="Succinate dehydrogenase/fumarate reductase flavoprotein, catalytic domain"/>
    <property type="match status" value="1"/>
</dbReference>
<dbReference type="InterPro" id="IPR050315">
    <property type="entry name" value="FAD-oxidoreductase_2"/>
</dbReference>
<protein>
    <submittedName>
        <fullName evidence="7">3-oxo-5alpha-steroid 4-dehydrogenase</fullName>
    </submittedName>
</protein>
<comment type="cofactor">
    <cofactor evidence="1">
        <name>FAD</name>
        <dbReference type="ChEBI" id="CHEBI:57692"/>
    </cofactor>
</comment>
<dbReference type="OrthoDB" id="337830at2"/>
<dbReference type="InterPro" id="IPR003953">
    <property type="entry name" value="FAD-dep_OxRdtase_2_FAD-bd"/>
</dbReference>
<dbReference type="RefSeq" id="WP_133879743.1">
    <property type="nucleotide sequence ID" value="NZ_MWIN01000022.1"/>
</dbReference>
<dbReference type="SUPFAM" id="SSF51905">
    <property type="entry name" value="FAD/NAD(P)-binding domain"/>
    <property type="match status" value="1"/>
</dbReference>
<feature type="region of interest" description="Disordered" evidence="5">
    <location>
        <begin position="1"/>
        <end position="22"/>
    </location>
</feature>
<keyword evidence="3" id="KW-0274">FAD</keyword>
<accession>A0A4S3K1B4</accession>
<proteinExistence type="predicted"/>
<dbReference type="NCBIfam" id="NF005511">
    <property type="entry name" value="PRK07121.1-4"/>
    <property type="match status" value="1"/>
</dbReference>
<dbReference type="InterPro" id="IPR036188">
    <property type="entry name" value="FAD/NAD-bd_sf"/>
</dbReference>
<feature type="domain" description="FAD-dependent oxidoreductase 2 FAD-binding" evidence="6">
    <location>
        <begin position="37"/>
        <end position="527"/>
    </location>
</feature>
<evidence type="ECO:0000256" key="4">
    <source>
        <dbReference type="ARBA" id="ARBA00023002"/>
    </source>
</evidence>
<gene>
    <name evidence="7" type="ORF">DFR24_0487</name>
</gene>
<keyword evidence="4" id="KW-0560">Oxidoreductase</keyword>
<evidence type="ECO:0000313" key="8">
    <source>
        <dbReference type="Proteomes" id="UP000295341"/>
    </source>
</evidence>
<dbReference type="Pfam" id="PF00890">
    <property type="entry name" value="FAD_binding_2"/>
    <property type="match status" value="1"/>
</dbReference>
<evidence type="ECO:0000256" key="2">
    <source>
        <dbReference type="ARBA" id="ARBA00022630"/>
    </source>
</evidence>
<evidence type="ECO:0000259" key="6">
    <source>
        <dbReference type="Pfam" id="PF00890"/>
    </source>
</evidence>
<organism evidence="7 8">
    <name type="scientific">Panacagrimonas perspica</name>
    <dbReference type="NCBI Taxonomy" id="381431"/>
    <lineage>
        <taxon>Bacteria</taxon>
        <taxon>Pseudomonadati</taxon>
        <taxon>Pseudomonadota</taxon>
        <taxon>Gammaproteobacteria</taxon>
        <taxon>Nevskiales</taxon>
        <taxon>Nevskiaceae</taxon>
        <taxon>Panacagrimonas</taxon>
    </lineage>
</organism>
<keyword evidence="2" id="KW-0285">Flavoprotein</keyword>
<comment type="caution">
    <text evidence="7">The sequence shown here is derived from an EMBL/GenBank/DDBJ whole genome shotgun (WGS) entry which is preliminary data.</text>
</comment>
<dbReference type="Gene3D" id="3.50.50.60">
    <property type="entry name" value="FAD/NAD(P)-binding domain"/>
    <property type="match status" value="3"/>
</dbReference>
<evidence type="ECO:0000256" key="5">
    <source>
        <dbReference type="SAM" id="MobiDB-lite"/>
    </source>
</evidence>
<dbReference type="PANTHER" id="PTHR43400">
    <property type="entry name" value="FUMARATE REDUCTASE"/>
    <property type="match status" value="1"/>
</dbReference>
<dbReference type="EMBL" id="SOBT01000008">
    <property type="protein sequence ID" value="TDU31128.1"/>
    <property type="molecule type" value="Genomic_DNA"/>
</dbReference>
<dbReference type="AlphaFoldDB" id="A0A4S3K1B4"/>
<sequence length="555" mass="59453">MSDSSSPTPAKPDGTLPIEAPLTVADPASTRYDRECDVLVVGFGAAGAAAAIAAREAGADVVILDRFGGGGATALSGGVVYAGGGTRQQRHFGYADTADAMFRYLRNETGDAVSDEQLKRFCDDSRGLIEWLESTGACFDSTVPPPKTSYPPDGTYLYYSGNEPVPAFAAHAEPAPRGHRAQGTWMSGKNLFEHLRTRIRQLEIPVIEQFSVRRLLQDAQGRIVGAEAAGFDAGSALALHHQRLIERAEKVHNLFPGWADGLRAKALVLETRVARHVTIRARRGVILCTGGFIFNREMVAQNAPKYRGTLRLGATGCDGSGIRLGESVGGVPTRMEKVSAWRFINPPQNLPRGIVVNGLGVRFCNEQVYGARLGVEMVENHGGKAWLILDAPLRKAAIRECLKSKAWPFQKYPALLLMLFAQRGNTPEELASKIGVPPQALRETIARYDADASSGAADVLGKADDMRARLHQGPFYALDIAVTNRMFPCPAITLGGLRVDEDSNSVVDAQSQPIPGLYAAGRTAVGIASNHYVSGLSLADCLWSGRRAGRHAAGG</sequence>